<reference evidence="7" key="1">
    <citation type="submission" date="2020-05" db="EMBL/GenBank/DDBJ databases">
        <authorList>
            <person name="Chiriac C."/>
            <person name="Salcher M."/>
            <person name="Ghai R."/>
            <person name="Kavagutti S V."/>
        </authorList>
    </citation>
    <scope>NUCLEOTIDE SEQUENCE</scope>
</reference>
<dbReference type="EMBL" id="LR797188">
    <property type="protein sequence ID" value="CAB4192507.1"/>
    <property type="molecule type" value="Genomic_DNA"/>
</dbReference>
<dbReference type="EMBL" id="LR796457">
    <property type="protein sequence ID" value="CAB4145608.1"/>
    <property type="molecule type" value="Genomic_DNA"/>
</dbReference>
<evidence type="ECO:0000313" key="8">
    <source>
        <dbReference type="EMBL" id="CAB4217840.1"/>
    </source>
</evidence>
<proteinExistence type="predicted"/>
<dbReference type="EMBL" id="LR798431">
    <property type="protein sequence ID" value="CAB5231525.1"/>
    <property type="molecule type" value="Genomic_DNA"/>
</dbReference>
<organism evidence="7">
    <name type="scientific">uncultured Caudovirales phage</name>
    <dbReference type="NCBI Taxonomy" id="2100421"/>
    <lineage>
        <taxon>Viruses</taxon>
        <taxon>Duplodnaviria</taxon>
        <taxon>Heunggongvirae</taxon>
        <taxon>Uroviricota</taxon>
        <taxon>Caudoviricetes</taxon>
        <taxon>Peduoviridae</taxon>
        <taxon>Maltschvirus</taxon>
        <taxon>Maltschvirus maltsch</taxon>
    </lineage>
</organism>
<evidence type="ECO:0000313" key="9">
    <source>
        <dbReference type="EMBL" id="CAB5231525.1"/>
    </source>
</evidence>
<name>A0A6J5RDN1_9CAUD</name>
<dbReference type="EMBL" id="LR796915">
    <property type="protein sequence ID" value="CAB4174278.1"/>
    <property type="molecule type" value="Genomic_DNA"/>
</dbReference>
<evidence type="ECO:0000313" key="7">
    <source>
        <dbReference type="EMBL" id="CAB4192507.1"/>
    </source>
</evidence>
<evidence type="ECO:0000313" key="4">
    <source>
        <dbReference type="EMBL" id="CAB4179793.1"/>
    </source>
</evidence>
<evidence type="ECO:0000313" key="1">
    <source>
        <dbReference type="EMBL" id="CAB4145608.1"/>
    </source>
</evidence>
<protein>
    <submittedName>
        <fullName evidence="7">Uncharacterized protein</fullName>
    </submittedName>
</protein>
<evidence type="ECO:0000313" key="6">
    <source>
        <dbReference type="EMBL" id="CAB4189006.1"/>
    </source>
</evidence>
<evidence type="ECO:0000313" key="2">
    <source>
        <dbReference type="EMBL" id="CAB4151062.1"/>
    </source>
</evidence>
<dbReference type="EMBL" id="LR796983">
    <property type="protein sequence ID" value="CAB4179793.1"/>
    <property type="molecule type" value="Genomic_DNA"/>
</dbReference>
<dbReference type="EMBL" id="LR796551">
    <property type="protein sequence ID" value="CAB4151062.1"/>
    <property type="molecule type" value="Genomic_DNA"/>
</dbReference>
<evidence type="ECO:0000313" key="5">
    <source>
        <dbReference type="EMBL" id="CAB4185312.1"/>
    </source>
</evidence>
<accession>A0A6J5RDN1</accession>
<dbReference type="EMBL" id="LR797131">
    <property type="protein sequence ID" value="CAB4189006.1"/>
    <property type="molecule type" value="Genomic_DNA"/>
</dbReference>
<dbReference type="EMBL" id="LR797080">
    <property type="protein sequence ID" value="CAB4185312.1"/>
    <property type="molecule type" value="Genomic_DNA"/>
</dbReference>
<evidence type="ECO:0000313" key="3">
    <source>
        <dbReference type="EMBL" id="CAB4174278.1"/>
    </source>
</evidence>
<sequence>MDFYTYSGASWRKIKNAWAYAGGWQQVKKAWVYVNGIWKQFYSSANAPVQTVSPSLSGTTQALSSVSAVVGTYTNYSYIVNTRVVRATSSGDIVEPGSYSIESSPYSIPQSIRGTYIAARDVVYGLDGSLYYYFSTPVQITVGTVSDTFNRANAANLGTSSGGLVWSTQQAAWAITSNQASSSNSITGASAYTDYPISTIDVRRANSTSSANVTGGTALAFWYTAAGSWWAAGPYYTQATAVISSTVNVPRQCHQITTTNTASCTCGSIVLVGSSTVCTTTSTSYVTSNPGNCTCGYTYWSSSTSYTCSPGETVVGSSCYIISSFYAANSGVCNNAGGSYNSATHTCTTSDYQGPANSTTTTTYKCDAGYNTTTNTYDCNYEDQAAYSYNVNTTHYYGYSNIKILSTVSNVISTVATQQLASTDSTSGYTYTNINSLSVNTSGNTITVKGYSGSKSLPTTSLTGQLGSDLVYLATSPTKVSGSGSSEVGLTKVTTDYNYGTTIDNFYNIA</sequence>
<dbReference type="EMBL" id="LR797455">
    <property type="protein sequence ID" value="CAB4217840.1"/>
    <property type="molecule type" value="Genomic_DNA"/>
</dbReference>
<gene>
    <name evidence="4" type="ORF">UFOVP1032_101</name>
    <name evidence="5" type="ORF">UFOVP1125_17</name>
    <name evidence="6" type="ORF">UFOVP1173_115</name>
    <name evidence="7" type="ORF">UFOVP1241_33</name>
    <name evidence="8" type="ORF">UFOVP1491_101</name>
    <name evidence="9" type="ORF">UFOVP1579_101</name>
    <name evidence="1" type="ORF">UFOVP485_20</name>
    <name evidence="2" type="ORF">UFOVP575_124</name>
    <name evidence="3" type="ORF">UFOVP963_36</name>
</gene>